<dbReference type="Pfam" id="PF01972">
    <property type="entry name" value="SDH_protease"/>
    <property type="match status" value="1"/>
</dbReference>
<comment type="caution">
    <text evidence="2">The sequence shown here is derived from an EMBL/GenBank/DDBJ whole genome shotgun (WGS) entry which is preliminary data.</text>
</comment>
<dbReference type="Proteomes" id="UP000179157">
    <property type="component" value="Unassembled WGS sequence"/>
</dbReference>
<dbReference type="AlphaFoldDB" id="A0A1F5UXT3"/>
<evidence type="ECO:0000313" key="3">
    <source>
        <dbReference type="Proteomes" id="UP000179157"/>
    </source>
</evidence>
<evidence type="ECO:0000256" key="1">
    <source>
        <dbReference type="SAM" id="Coils"/>
    </source>
</evidence>
<protein>
    <recommendedName>
        <fullName evidence="4">Serine protease</fullName>
    </recommendedName>
</protein>
<dbReference type="EMBL" id="MFGX01000056">
    <property type="protein sequence ID" value="OGF55481.1"/>
    <property type="molecule type" value="Genomic_DNA"/>
</dbReference>
<reference evidence="2 3" key="1">
    <citation type="journal article" date="2016" name="Nat. Commun.">
        <title>Thousands of microbial genomes shed light on interconnected biogeochemical processes in an aquifer system.</title>
        <authorList>
            <person name="Anantharaman K."/>
            <person name="Brown C.T."/>
            <person name="Hug L.A."/>
            <person name="Sharon I."/>
            <person name="Castelle C.J."/>
            <person name="Probst A.J."/>
            <person name="Thomas B.C."/>
            <person name="Singh A."/>
            <person name="Wilkins M.J."/>
            <person name="Karaoz U."/>
            <person name="Brodie E.L."/>
            <person name="Williams K.H."/>
            <person name="Hubbard S.S."/>
            <person name="Banfield J.F."/>
        </authorList>
    </citation>
    <scope>NUCLEOTIDE SEQUENCE [LARGE SCALE GENOMIC DNA]</scope>
    <source>
        <strain evidence="3">RBG_16_55_9</strain>
    </source>
</reference>
<dbReference type="InterPro" id="IPR002825">
    <property type="entry name" value="Pept_S49_ser-pept_pro"/>
</dbReference>
<dbReference type="GO" id="GO:0016020">
    <property type="term" value="C:membrane"/>
    <property type="evidence" value="ECO:0007669"/>
    <property type="project" value="InterPro"/>
</dbReference>
<accession>A0A1F5UXT3</accession>
<feature type="coiled-coil region" evidence="1">
    <location>
        <begin position="1"/>
        <end position="32"/>
    </location>
</feature>
<dbReference type="NCBIfam" id="NF047768">
    <property type="entry name" value="Clp_like_SDH"/>
    <property type="match status" value="1"/>
</dbReference>
<proteinExistence type="predicted"/>
<dbReference type="SUPFAM" id="SSF52096">
    <property type="entry name" value="ClpP/crotonase"/>
    <property type="match status" value="1"/>
</dbReference>
<organism evidence="2 3">
    <name type="scientific">Fraserbacteria sp. (strain RBG_16_55_9)</name>
    <dbReference type="NCBI Taxonomy" id="1817864"/>
    <lineage>
        <taxon>Bacteria</taxon>
        <taxon>Candidatus Fraseribacteriota</taxon>
    </lineage>
</organism>
<dbReference type="PANTHER" id="PTHR35984">
    <property type="entry name" value="PERIPLASMIC SERINE PROTEASE"/>
    <property type="match status" value="1"/>
</dbReference>
<keyword evidence="1" id="KW-0175">Coiled coil</keyword>
<evidence type="ECO:0008006" key="4">
    <source>
        <dbReference type="Google" id="ProtNLM"/>
    </source>
</evidence>
<dbReference type="STRING" id="1817864.A2Z21_06695"/>
<sequence length="257" mass="29105">MMREMREREALREQILNERAKILRKLEKERESKVITLIHRREPWFDFQDGSGDGIIIEDSEKVMMEIHRTPKDRPIDMILHTPGGLQLAAEMIASALKKHPARVTAIVPFYAMSGGSMIALAADEIIMEGFSVLGPLDPQIAGMASGAILELLEKKPIENISDEMVILADLAKKSIQEVKMFIDWFLTDKSMDEKQRQLVADFLTGGYVAHTRPLSMETLVELQLPVKLGVPELVFDLFETYEIGSVQRPQVASFLW</sequence>
<dbReference type="Gene3D" id="3.90.226.10">
    <property type="entry name" value="2-enoyl-CoA Hydratase, Chain A, domain 1"/>
    <property type="match status" value="1"/>
</dbReference>
<name>A0A1F5UXT3_FRAXR</name>
<gene>
    <name evidence="2" type="ORF">A2Z21_06695</name>
</gene>
<dbReference type="PANTHER" id="PTHR35984:SF1">
    <property type="entry name" value="PERIPLASMIC SERINE PROTEASE"/>
    <property type="match status" value="1"/>
</dbReference>
<evidence type="ECO:0000313" key="2">
    <source>
        <dbReference type="EMBL" id="OGF55481.1"/>
    </source>
</evidence>
<dbReference type="InterPro" id="IPR029045">
    <property type="entry name" value="ClpP/crotonase-like_dom_sf"/>
</dbReference>